<dbReference type="EMBL" id="JWZX01003228">
    <property type="protein sequence ID" value="KOO23011.1"/>
    <property type="molecule type" value="Genomic_DNA"/>
</dbReference>
<evidence type="ECO:0000313" key="2">
    <source>
        <dbReference type="Proteomes" id="UP000037460"/>
    </source>
</evidence>
<gene>
    <name evidence="1" type="ORF">Ctob_006735</name>
</gene>
<reference evidence="2" key="1">
    <citation type="journal article" date="2015" name="PLoS Genet.">
        <title>Genome Sequence and Transcriptome Analyses of Chrysochromulina tobin: Metabolic Tools for Enhanced Algal Fitness in the Prominent Order Prymnesiales (Haptophyceae).</title>
        <authorList>
            <person name="Hovde B.T."/>
            <person name="Deodato C.R."/>
            <person name="Hunsperger H.M."/>
            <person name="Ryken S.A."/>
            <person name="Yost W."/>
            <person name="Jha R.K."/>
            <person name="Patterson J."/>
            <person name="Monnat R.J. Jr."/>
            <person name="Barlow S.B."/>
            <person name="Starkenburg S.R."/>
            <person name="Cattolico R.A."/>
        </authorList>
    </citation>
    <scope>NUCLEOTIDE SEQUENCE</scope>
    <source>
        <strain evidence="2">CCMP291</strain>
    </source>
</reference>
<keyword evidence="2" id="KW-1185">Reference proteome</keyword>
<dbReference type="Proteomes" id="UP000037460">
    <property type="component" value="Unassembled WGS sequence"/>
</dbReference>
<organism evidence="1 2">
    <name type="scientific">Chrysochromulina tobinii</name>
    <dbReference type="NCBI Taxonomy" id="1460289"/>
    <lineage>
        <taxon>Eukaryota</taxon>
        <taxon>Haptista</taxon>
        <taxon>Haptophyta</taxon>
        <taxon>Prymnesiophyceae</taxon>
        <taxon>Prymnesiales</taxon>
        <taxon>Chrysochromulinaceae</taxon>
        <taxon>Chrysochromulina</taxon>
    </lineage>
</organism>
<accession>A0A0M0J8W0</accession>
<comment type="caution">
    <text evidence="1">The sequence shown here is derived from an EMBL/GenBank/DDBJ whole genome shotgun (WGS) entry which is preliminary data.</text>
</comment>
<name>A0A0M0J8W0_9EUKA</name>
<protein>
    <submittedName>
        <fullName evidence="1">Uncharacterized protein</fullName>
    </submittedName>
</protein>
<evidence type="ECO:0000313" key="1">
    <source>
        <dbReference type="EMBL" id="KOO23011.1"/>
    </source>
</evidence>
<proteinExistence type="predicted"/>
<dbReference type="AlphaFoldDB" id="A0A0M0J8W0"/>
<sequence>MYRRLASSYRTSQLLNQTLSAPYPFSFFVGVESGEPALDGMLRSSGGNTMHAAISLCQHVDLYGSGLHSDGASGDKTYLHFYDESPALCLQPAWDHSLAKDRYKDHKRVRSAFSMWLKDRIRTEMLLHVLHALGVVHWVQ</sequence>